<reference evidence="2" key="1">
    <citation type="submission" date="2022-09" db="EMBL/GenBank/DDBJ databases">
        <title>Genome analysis and characterization of larvicidal activity of Brevibacillus strains.</title>
        <authorList>
            <person name="Patrusheva E.V."/>
            <person name="Izotova A.O."/>
            <person name="Toshchakov S.V."/>
            <person name="Sineoky S.P."/>
        </authorList>
    </citation>
    <scope>NUCLEOTIDE SEQUENCE</scope>
    <source>
        <strain evidence="2">VKPM_B-13247</strain>
    </source>
</reference>
<dbReference type="EMBL" id="JAPTNE010000197">
    <property type="protein sequence ID" value="MCZ0810591.1"/>
    <property type="molecule type" value="Genomic_DNA"/>
</dbReference>
<dbReference type="AlphaFoldDB" id="A0AAP3DLI2"/>
<comment type="caution">
    <text evidence="2">The sequence shown here is derived from an EMBL/GenBank/DDBJ whole genome shotgun (WGS) entry which is preliminary data.</text>
</comment>
<organism evidence="2 3">
    <name type="scientific">Brevibacillus laterosporus</name>
    <name type="common">Bacillus laterosporus</name>
    <dbReference type="NCBI Taxonomy" id="1465"/>
    <lineage>
        <taxon>Bacteria</taxon>
        <taxon>Bacillati</taxon>
        <taxon>Bacillota</taxon>
        <taxon>Bacilli</taxon>
        <taxon>Bacillales</taxon>
        <taxon>Paenibacillaceae</taxon>
        <taxon>Brevibacillus</taxon>
    </lineage>
</organism>
<accession>A0AAP3DLI2</accession>
<evidence type="ECO:0000313" key="3">
    <source>
        <dbReference type="Proteomes" id="UP001077662"/>
    </source>
</evidence>
<dbReference type="Proteomes" id="UP001077662">
    <property type="component" value="Unassembled WGS sequence"/>
</dbReference>
<evidence type="ECO:0000313" key="1">
    <source>
        <dbReference type="EMBL" id="MCZ0810582.1"/>
    </source>
</evidence>
<gene>
    <name evidence="1" type="ORF">O0554_27715</name>
    <name evidence="2" type="ORF">O0554_27770</name>
</gene>
<dbReference type="EMBL" id="JAPTNE010000185">
    <property type="protein sequence ID" value="MCZ0810582.1"/>
    <property type="molecule type" value="Genomic_DNA"/>
</dbReference>
<feature type="non-terminal residue" evidence="2">
    <location>
        <position position="84"/>
    </location>
</feature>
<proteinExistence type="predicted"/>
<sequence length="84" mass="9611">HKRYIVEISETTDVAGDFIQWARNQLVFNQKLREDFGELLHEKKSLNGTDNKYEFVTTTGTKVEAKGMGTQMRGLRHGSARPDL</sequence>
<evidence type="ECO:0000313" key="2">
    <source>
        <dbReference type="EMBL" id="MCZ0810591.1"/>
    </source>
</evidence>
<protein>
    <submittedName>
        <fullName evidence="2">Uncharacterized protein</fullName>
    </submittedName>
</protein>
<name>A0AAP3DLI2_BRELA</name>
<feature type="non-terminal residue" evidence="2">
    <location>
        <position position="1"/>
    </location>
</feature>